<dbReference type="SUPFAM" id="SSF46785">
    <property type="entry name" value="Winged helix' DNA-binding domain"/>
    <property type="match status" value="1"/>
</dbReference>
<keyword evidence="2 5" id="KW-0963">Cytoplasm</keyword>
<dbReference type="GO" id="GO:0033290">
    <property type="term" value="C:eukaryotic 48S preinitiation complex"/>
    <property type="evidence" value="ECO:0007669"/>
    <property type="project" value="UniProtKB-UniRule"/>
</dbReference>
<evidence type="ECO:0000259" key="6">
    <source>
        <dbReference type="PROSITE" id="PS50250"/>
    </source>
</evidence>
<dbReference type="InterPro" id="IPR036390">
    <property type="entry name" value="WH_DNA-bd_sf"/>
</dbReference>
<evidence type="ECO:0000256" key="5">
    <source>
        <dbReference type="HAMAP-Rule" id="MF_03012"/>
    </source>
</evidence>
<dbReference type="GO" id="GO:0016282">
    <property type="term" value="C:eukaryotic 43S preinitiation complex"/>
    <property type="evidence" value="ECO:0007669"/>
    <property type="project" value="UniProtKB-UniRule"/>
</dbReference>
<keyword evidence="4 5" id="KW-0648">Protein biosynthesis</keyword>
<comment type="similarity">
    <text evidence="5">Belongs to the eIF-3 subunit M family.</text>
</comment>
<dbReference type="EMBL" id="CAJVPJ010000005">
    <property type="protein sequence ID" value="CAG8452583.1"/>
    <property type="molecule type" value="Genomic_DNA"/>
</dbReference>
<keyword evidence="3 5" id="KW-0396">Initiation factor</keyword>
<gene>
    <name evidence="7" type="ORF">POCULU_LOCUS112</name>
</gene>
<dbReference type="GO" id="GO:0003743">
    <property type="term" value="F:translation initiation factor activity"/>
    <property type="evidence" value="ECO:0007669"/>
    <property type="project" value="UniProtKB-UniRule"/>
</dbReference>
<dbReference type="PROSITE" id="PS50250">
    <property type="entry name" value="PCI"/>
    <property type="match status" value="1"/>
</dbReference>
<accession>A0A9N8VIV6</accession>
<evidence type="ECO:0000256" key="1">
    <source>
        <dbReference type="ARBA" id="ARBA00008482"/>
    </source>
</evidence>
<dbReference type="InterPro" id="IPR027528">
    <property type="entry name" value="eIF3m"/>
</dbReference>
<dbReference type="InterPro" id="IPR045237">
    <property type="entry name" value="COPS7/eIF3m"/>
</dbReference>
<dbReference type="Pfam" id="PF18005">
    <property type="entry name" value="eIF3m_C_helix"/>
    <property type="match status" value="1"/>
</dbReference>
<dbReference type="PANTHER" id="PTHR15350:SF2">
    <property type="entry name" value="EUKARYOTIC TRANSLATION INITIATION FACTOR 3 SUBUNIT M"/>
    <property type="match status" value="1"/>
</dbReference>
<comment type="subunit">
    <text evidence="5">Component of the eukaryotic translation initiation factor 3 (eIF-3) complex.</text>
</comment>
<dbReference type="InterPro" id="IPR040750">
    <property type="entry name" value="eIF3m_C_helix"/>
</dbReference>
<comment type="caution">
    <text evidence="7">The sequence shown here is derived from an EMBL/GenBank/DDBJ whole genome shotgun (WGS) entry which is preliminary data.</text>
</comment>
<dbReference type="GO" id="GO:0071541">
    <property type="term" value="C:eukaryotic translation initiation factor 3 complex, eIF3m"/>
    <property type="evidence" value="ECO:0007669"/>
    <property type="project" value="UniProtKB-UniRule"/>
</dbReference>
<name>A0A9N8VIV6_9GLOM</name>
<dbReference type="AlphaFoldDB" id="A0A9N8VIV6"/>
<evidence type="ECO:0000313" key="7">
    <source>
        <dbReference type="EMBL" id="CAG8452583.1"/>
    </source>
</evidence>
<keyword evidence="8" id="KW-1185">Reference proteome</keyword>
<evidence type="ECO:0000256" key="2">
    <source>
        <dbReference type="ARBA" id="ARBA00022490"/>
    </source>
</evidence>
<comment type="function">
    <text evidence="5">Component of the eukaryotic translation initiation factor 3 (eIF-3) complex, which is involved in protein synthesis of a specialized repertoire of mRNAs and, together with other initiation factors, stimulates binding of mRNA and methionyl-tRNAi to the 40S ribosome. The eIF-3 complex specifically targets and initiates translation of a subset of mRNAs involved in cell proliferation.</text>
</comment>
<dbReference type="Proteomes" id="UP000789572">
    <property type="component" value="Unassembled WGS sequence"/>
</dbReference>
<evidence type="ECO:0000256" key="4">
    <source>
        <dbReference type="ARBA" id="ARBA00022917"/>
    </source>
</evidence>
<dbReference type="SMART" id="SM00088">
    <property type="entry name" value="PINT"/>
    <property type="match status" value="1"/>
</dbReference>
<dbReference type="InterPro" id="IPR000717">
    <property type="entry name" value="PCI_dom"/>
</dbReference>
<evidence type="ECO:0000313" key="8">
    <source>
        <dbReference type="Proteomes" id="UP000789572"/>
    </source>
</evidence>
<sequence>MEYVNTVFTEGPLEEQIRDFAVYLTKLKQEDGAFVTSINTLLDEKKYDQVFSTFASEASALLDAPEKEFEPMYNLLIVILQSASPEARPVLVKTSIKALVDDDRDKTIAKLKVLQNFYNTLESTSPLRYDVFLAVLTIAAKNDEIDTILPQLPRLDVWVKEWAITKQQERELYLIISDNLKEAGEAKESYDFLLKYLATFNGSDNYTEAKIAATRALTEAIQLPEILSFENLVELDAVKTLKDEKLFELLKIFLGSTLKEYKTFTEQNPGLVEKLGLSNEDNIRKIRLLTLASISSGHVGTEISYSDIARALEIDENEVEMWTIDVIRAKLLEAKLNQVNRTILVNRSTYRTFTKEQWMQLADRLAGWQESLADILQVVANAKLIVQHANVNANIAATTPLVVAESNVNGQEDSGQ</sequence>
<organism evidence="7 8">
    <name type="scientific">Paraglomus occultum</name>
    <dbReference type="NCBI Taxonomy" id="144539"/>
    <lineage>
        <taxon>Eukaryota</taxon>
        <taxon>Fungi</taxon>
        <taxon>Fungi incertae sedis</taxon>
        <taxon>Mucoromycota</taxon>
        <taxon>Glomeromycotina</taxon>
        <taxon>Glomeromycetes</taxon>
        <taxon>Paraglomerales</taxon>
        <taxon>Paraglomeraceae</taxon>
        <taxon>Paraglomus</taxon>
    </lineage>
</organism>
<evidence type="ECO:0000256" key="3">
    <source>
        <dbReference type="ARBA" id="ARBA00022540"/>
    </source>
</evidence>
<reference evidence="7" key="1">
    <citation type="submission" date="2021-06" db="EMBL/GenBank/DDBJ databases">
        <authorList>
            <person name="Kallberg Y."/>
            <person name="Tangrot J."/>
            <person name="Rosling A."/>
        </authorList>
    </citation>
    <scope>NUCLEOTIDE SEQUENCE</scope>
    <source>
        <strain evidence="7">IA702</strain>
    </source>
</reference>
<dbReference type="PANTHER" id="PTHR15350">
    <property type="entry name" value="COP9 SIGNALOSOME COMPLEX SUBUNIT 7/DENDRITIC CELL PROTEIN GA17"/>
    <property type="match status" value="1"/>
</dbReference>
<protein>
    <recommendedName>
        <fullName evidence="5">Eukaryotic translation initiation factor 3 subunit M</fullName>
        <shortName evidence="5">eIF3m</shortName>
    </recommendedName>
</protein>
<comment type="similarity">
    <text evidence="1">Belongs to the CSN7/EIF3M family. CSN7 subfamily.</text>
</comment>
<dbReference type="Pfam" id="PF01399">
    <property type="entry name" value="PCI"/>
    <property type="match status" value="1"/>
</dbReference>
<comment type="subcellular location">
    <subcellularLocation>
        <location evidence="5">Cytoplasm</location>
    </subcellularLocation>
</comment>
<proteinExistence type="inferred from homology"/>
<feature type="domain" description="PCI" evidence="6">
    <location>
        <begin position="185"/>
        <end position="350"/>
    </location>
</feature>
<dbReference type="OrthoDB" id="10267031at2759"/>
<dbReference type="GO" id="GO:0001732">
    <property type="term" value="P:formation of cytoplasmic translation initiation complex"/>
    <property type="evidence" value="ECO:0007669"/>
    <property type="project" value="UniProtKB-UniRule"/>
</dbReference>
<dbReference type="HAMAP" id="MF_03012">
    <property type="entry name" value="eIF3m"/>
    <property type="match status" value="1"/>
</dbReference>